<reference evidence="1 2" key="1">
    <citation type="journal article" date="2016" name="Genome Biol. Evol.">
        <title>Gene Family Evolution Reflects Adaptation to Soil Environmental Stressors in the Genome of the Collembolan Orchesella cincta.</title>
        <authorList>
            <person name="Faddeeva-Vakhrusheva A."/>
            <person name="Derks M.F."/>
            <person name="Anvar S.Y."/>
            <person name="Agamennone V."/>
            <person name="Suring W."/>
            <person name="Smit S."/>
            <person name="van Straalen N.M."/>
            <person name="Roelofs D."/>
        </authorList>
    </citation>
    <scope>NUCLEOTIDE SEQUENCE [LARGE SCALE GENOMIC DNA]</scope>
    <source>
        <tissue evidence="1">Mixed pool</tissue>
    </source>
</reference>
<evidence type="ECO:0000313" key="2">
    <source>
        <dbReference type="Proteomes" id="UP000094527"/>
    </source>
</evidence>
<name>A0A1D2M861_ORCCI</name>
<comment type="caution">
    <text evidence="1">The sequence shown here is derived from an EMBL/GenBank/DDBJ whole genome shotgun (WGS) entry which is preliminary data.</text>
</comment>
<protein>
    <submittedName>
        <fullName evidence="1">Uncharacterized protein</fullName>
    </submittedName>
</protein>
<keyword evidence="2" id="KW-1185">Reference proteome</keyword>
<accession>A0A1D2M861</accession>
<dbReference type="Proteomes" id="UP000094527">
    <property type="component" value="Unassembled WGS sequence"/>
</dbReference>
<dbReference type="EMBL" id="LJIJ01002886">
    <property type="protein sequence ID" value="ODM89122.1"/>
    <property type="molecule type" value="Genomic_DNA"/>
</dbReference>
<evidence type="ECO:0000313" key="1">
    <source>
        <dbReference type="EMBL" id="ODM89122.1"/>
    </source>
</evidence>
<sequence length="189" mass="21345">MSCRDDAVARWNSRERQVIDEIKLIWAMEIEALSILVGVLRTPKTMLNEFLELKQKVAFCDCLAKSASDAGKEEEIQEVSARLQDVVLKKDVFIIRFTTAYKRLDSEGKPWQTFAMKGSKSLDELKGMKPGERKQLLKKYATCVSLFNSGKETFEGFTTEWNEMKAGIDQSVMGCMKELAVIAKGDAES</sequence>
<gene>
    <name evidence="1" type="ORF">Ocin01_17560</name>
</gene>
<proteinExistence type="predicted"/>
<dbReference type="AlphaFoldDB" id="A0A1D2M861"/>
<organism evidence="1 2">
    <name type="scientific">Orchesella cincta</name>
    <name type="common">Springtail</name>
    <name type="synonym">Podura cincta</name>
    <dbReference type="NCBI Taxonomy" id="48709"/>
    <lineage>
        <taxon>Eukaryota</taxon>
        <taxon>Metazoa</taxon>
        <taxon>Ecdysozoa</taxon>
        <taxon>Arthropoda</taxon>
        <taxon>Hexapoda</taxon>
        <taxon>Collembola</taxon>
        <taxon>Entomobryomorpha</taxon>
        <taxon>Entomobryoidea</taxon>
        <taxon>Orchesellidae</taxon>
        <taxon>Orchesellinae</taxon>
        <taxon>Orchesella</taxon>
    </lineage>
</organism>